<dbReference type="GO" id="GO:0000049">
    <property type="term" value="F:tRNA binding"/>
    <property type="evidence" value="ECO:0007669"/>
    <property type="project" value="UniProtKB-KW"/>
</dbReference>
<organism evidence="13 14">
    <name type="scientific">Sneathia vaginalis</name>
    <dbReference type="NCBI Taxonomy" id="187101"/>
    <lineage>
        <taxon>Bacteria</taxon>
        <taxon>Fusobacteriati</taxon>
        <taxon>Fusobacteriota</taxon>
        <taxon>Fusobacteriia</taxon>
        <taxon>Fusobacteriales</taxon>
        <taxon>Leptotrichiaceae</taxon>
        <taxon>Sneathia</taxon>
    </lineage>
</organism>
<dbReference type="STRING" id="187101.VC03_04825"/>
<evidence type="ECO:0000256" key="7">
    <source>
        <dbReference type="ARBA" id="ARBA00022884"/>
    </source>
</evidence>
<reference evidence="13 14" key="1">
    <citation type="journal article" date="2012" name="BMC Genomics">
        <title>Genomic sequence analysis and characterization of Sneathia amnii sp. nov.</title>
        <authorList>
            <consortium name="Vaginal Microbiome Consortium (additional members)"/>
            <person name="Harwich M.D.Jr."/>
            <person name="Serrano M.G."/>
            <person name="Fettweis J.M."/>
            <person name="Alves J.M."/>
            <person name="Reimers M.A."/>
            <person name="Buck G.A."/>
            <person name="Jefferson K.K."/>
        </authorList>
    </citation>
    <scope>NUCLEOTIDE SEQUENCE [LARGE SCALE GENOMIC DNA]</scope>
    <source>
        <strain evidence="13 14">SN35</strain>
    </source>
</reference>
<comment type="function">
    <text evidence="9">Catalyzes the synthesis of 5,6-dihydrouridine (D), a modified base found in the D-loop of most tRNAs, via the reduction of the C5-C6 double bond in target uridines.</text>
</comment>
<evidence type="ECO:0000256" key="2">
    <source>
        <dbReference type="ARBA" id="ARBA00022555"/>
    </source>
</evidence>
<dbReference type="InterPro" id="IPR035587">
    <property type="entry name" value="DUS-like_FMN-bd"/>
</dbReference>
<dbReference type="AlphaFoldDB" id="A0A0E3ZAP6"/>
<comment type="cofactor">
    <cofactor evidence="1 9 11">
        <name>FMN</name>
        <dbReference type="ChEBI" id="CHEBI:58210"/>
    </cofactor>
</comment>
<comment type="similarity">
    <text evidence="9">Belongs to the dus family.</text>
</comment>
<dbReference type="HOGENOM" id="CLU_013299_2_1_0"/>
<feature type="binding site" evidence="11">
    <location>
        <position position="172"/>
    </location>
    <ligand>
        <name>FMN</name>
        <dbReference type="ChEBI" id="CHEBI:58210"/>
    </ligand>
</feature>
<evidence type="ECO:0000256" key="8">
    <source>
        <dbReference type="ARBA" id="ARBA00023002"/>
    </source>
</evidence>
<evidence type="ECO:0000259" key="12">
    <source>
        <dbReference type="Pfam" id="PF01207"/>
    </source>
</evidence>
<keyword evidence="8 9" id="KW-0560">Oxidoreductase</keyword>
<keyword evidence="14" id="KW-1185">Reference proteome</keyword>
<sequence>MVEKMSIAPMVDRTTYNFRQFIRMFNTKSTLYTEMITAQAVINGDRDRILKFDENEHKLVFQLATSSIEYTKKACEILKEYSFDEININAGCPSDRVSDNHMGAYLMSQPDLVCDMVKVIQDICQKDVTVKHRIGIDGTGILKNDRKIVGYEELINFVDKLHKAGVKRNIIHARIAILKGLSPSENRTIPQLDYDMVYRLKKDRPEYDIEINGGIKTLEDVEEQLKHVDSVMIGRASYDNPMLFNEDKISRIEILEKMIKFLEKYDGRVYHFTMHTLGLFYATKYSKIWKNVASNSSITVADLKEFLKKLKDMI</sequence>
<dbReference type="InterPro" id="IPR004653">
    <property type="entry name" value="DusA"/>
</dbReference>
<dbReference type="PANTHER" id="PTHR42907">
    <property type="entry name" value="FMN-LINKED OXIDOREDUCTASES SUPERFAMILY PROTEIN"/>
    <property type="match status" value="1"/>
</dbReference>
<dbReference type="PATRIC" id="fig|1069640.6.peg.957"/>
<keyword evidence="7" id="KW-0694">RNA-binding</keyword>
<dbReference type="PIRSF" id="PIRSF006621">
    <property type="entry name" value="Dus"/>
    <property type="match status" value="1"/>
</dbReference>
<dbReference type="OrthoDB" id="9764501at2"/>
<evidence type="ECO:0000256" key="3">
    <source>
        <dbReference type="ARBA" id="ARBA00022630"/>
    </source>
</evidence>
<evidence type="ECO:0000256" key="4">
    <source>
        <dbReference type="ARBA" id="ARBA00022643"/>
    </source>
</evidence>
<name>A0A0E3ZAP6_9FUSO</name>
<dbReference type="EC" id="1.3.1.-" evidence="9"/>
<accession>A0A0E3ZAP6</accession>
<feature type="binding site" evidence="11">
    <location>
        <begin position="9"/>
        <end position="11"/>
    </location>
    <ligand>
        <name>FMN</name>
        <dbReference type="ChEBI" id="CHEBI:58210"/>
    </ligand>
</feature>
<dbReference type="PANTHER" id="PTHR42907:SF1">
    <property type="entry name" value="FMN-LINKED OXIDOREDUCTASES SUPERFAMILY PROTEIN"/>
    <property type="match status" value="1"/>
</dbReference>
<dbReference type="InterPro" id="IPR013785">
    <property type="entry name" value="Aldolase_TIM"/>
</dbReference>
<evidence type="ECO:0000313" key="13">
    <source>
        <dbReference type="EMBL" id="AKC95811.1"/>
    </source>
</evidence>
<dbReference type="CDD" id="cd02801">
    <property type="entry name" value="DUS_like_FMN"/>
    <property type="match status" value="1"/>
</dbReference>
<feature type="binding site" evidence="11">
    <location>
        <position position="62"/>
    </location>
    <ligand>
        <name>FMN</name>
        <dbReference type="ChEBI" id="CHEBI:58210"/>
    </ligand>
</feature>
<evidence type="ECO:0000256" key="5">
    <source>
        <dbReference type="ARBA" id="ARBA00022694"/>
    </source>
</evidence>
<evidence type="ECO:0000256" key="6">
    <source>
        <dbReference type="ARBA" id="ARBA00022857"/>
    </source>
</evidence>
<dbReference type="GO" id="GO:0050660">
    <property type="term" value="F:flavin adenine dinucleotide binding"/>
    <property type="evidence" value="ECO:0007669"/>
    <property type="project" value="InterPro"/>
</dbReference>
<dbReference type="InterPro" id="IPR018517">
    <property type="entry name" value="tRNA_hU_synthase_CS"/>
</dbReference>
<evidence type="ECO:0000256" key="9">
    <source>
        <dbReference type="PIRNR" id="PIRNR006621"/>
    </source>
</evidence>
<feature type="binding site" evidence="11">
    <location>
        <begin position="212"/>
        <end position="214"/>
    </location>
    <ligand>
        <name>FMN</name>
        <dbReference type="ChEBI" id="CHEBI:58210"/>
    </ligand>
</feature>
<dbReference type="Pfam" id="PF01207">
    <property type="entry name" value="Dus"/>
    <property type="match status" value="1"/>
</dbReference>
<keyword evidence="3 9" id="KW-0285">Flavoprotein</keyword>
<dbReference type="EMBL" id="CP011280">
    <property type="protein sequence ID" value="AKC95811.1"/>
    <property type="molecule type" value="Genomic_DNA"/>
</dbReference>
<feature type="binding site" evidence="11">
    <location>
        <begin position="234"/>
        <end position="235"/>
    </location>
    <ligand>
        <name>FMN</name>
        <dbReference type="ChEBI" id="CHEBI:58210"/>
    </ligand>
</feature>
<dbReference type="KEGG" id="sns:VC03_04825"/>
<feature type="binding site" evidence="11">
    <location>
        <position position="131"/>
    </location>
    <ligand>
        <name>FMN</name>
        <dbReference type="ChEBI" id="CHEBI:58210"/>
    </ligand>
</feature>
<dbReference type="Proteomes" id="UP000033103">
    <property type="component" value="Chromosome"/>
</dbReference>
<gene>
    <name evidence="13" type="ORF">VC03_04825</name>
</gene>
<keyword evidence="5 9" id="KW-0819">tRNA processing</keyword>
<keyword evidence="2" id="KW-0820">tRNA-binding</keyword>
<proteinExistence type="inferred from homology"/>
<dbReference type="InterPro" id="IPR001269">
    <property type="entry name" value="DUS_fam"/>
</dbReference>
<evidence type="ECO:0000313" key="14">
    <source>
        <dbReference type="Proteomes" id="UP000033103"/>
    </source>
</evidence>
<dbReference type="RefSeq" id="WP_046328915.1">
    <property type="nucleotide sequence ID" value="NZ_CP011280.1"/>
</dbReference>
<evidence type="ECO:0000256" key="1">
    <source>
        <dbReference type="ARBA" id="ARBA00001917"/>
    </source>
</evidence>
<dbReference type="Gene3D" id="3.20.20.70">
    <property type="entry name" value="Aldolase class I"/>
    <property type="match status" value="1"/>
</dbReference>
<feature type="active site" description="Proton donor" evidence="10">
    <location>
        <position position="92"/>
    </location>
</feature>
<feature type="domain" description="DUS-like FMN-binding" evidence="12">
    <location>
        <begin position="7"/>
        <end position="299"/>
    </location>
</feature>
<protein>
    <recommendedName>
        <fullName evidence="9">tRNA-dihydrouridine synthase</fullName>
        <ecNumber evidence="9">1.3.1.-</ecNumber>
    </recommendedName>
</protein>
<keyword evidence="6" id="KW-0521">NADP</keyword>
<keyword evidence="11" id="KW-0547">Nucleotide-binding</keyword>
<dbReference type="NCBIfam" id="NF008774">
    <property type="entry name" value="PRK11815.1"/>
    <property type="match status" value="1"/>
</dbReference>
<dbReference type="GO" id="GO:0017150">
    <property type="term" value="F:tRNA dihydrouridine synthase activity"/>
    <property type="evidence" value="ECO:0007669"/>
    <property type="project" value="InterPro"/>
</dbReference>
<dbReference type="PROSITE" id="PS01136">
    <property type="entry name" value="UPF0034"/>
    <property type="match status" value="1"/>
</dbReference>
<keyword evidence="4 9" id="KW-0288">FMN</keyword>
<evidence type="ECO:0000256" key="10">
    <source>
        <dbReference type="PIRSR" id="PIRSR006621-1"/>
    </source>
</evidence>
<evidence type="ECO:0000256" key="11">
    <source>
        <dbReference type="PIRSR" id="PIRSR006621-2"/>
    </source>
</evidence>
<dbReference type="SUPFAM" id="SSF51395">
    <property type="entry name" value="FMN-linked oxidoreductases"/>
    <property type="match status" value="1"/>
</dbReference>